<evidence type="ECO:0000313" key="2">
    <source>
        <dbReference type="EMBL" id="TDH72290.1"/>
    </source>
</evidence>
<dbReference type="AlphaFoldDB" id="A0A976II94"/>
<organism evidence="2 3">
    <name type="scientific">Bremia lactucae</name>
    <name type="common">Lettuce downy mildew</name>
    <dbReference type="NCBI Taxonomy" id="4779"/>
    <lineage>
        <taxon>Eukaryota</taxon>
        <taxon>Sar</taxon>
        <taxon>Stramenopiles</taxon>
        <taxon>Oomycota</taxon>
        <taxon>Peronosporomycetes</taxon>
        <taxon>Peronosporales</taxon>
        <taxon>Peronosporaceae</taxon>
        <taxon>Bremia</taxon>
    </lineage>
</organism>
<evidence type="ECO:0000313" key="3">
    <source>
        <dbReference type="Proteomes" id="UP000294530"/>
    </source>
</evidence>
<evidence type="ECO:0000256" key="1">
    <source>
        <dbReference type="SAM" id="MobiDB-lite"/>
    </source>
</evidence>
<name>A0A976II94_BRELC</name>
<feature type="compositionally biased region" description="Polar residues" evidence="1">
    <location>
        <begin position="72"/>
        <end position="83"/>
    </location>
</feature>
<keyword evidence="3" id="KW-1185">Reference proteome</keyword>
<accession>A0A976II94</accession>
<feature type="region of interest" description="Disordered" evidence="1">
    <location>
        <begin position="26"/>
        <end position="84"/>
    </location>
</feature>
<proteinExistence type="predicted"/>
<gene>
    <name evidence="2" type="ORF">CCR75_003693</name>
</gene>
<protein>
    <submittedName>
        <fullName evidence="2">Uncharacterized protein</fullName>
    </submittedName>
</protein>
<reference evidence="2 3" key="1">
    <citation type="journal article" date="2021" name="Genome Biol.">
        <title>AFLAP: assembly-free linkage analysis pipeline using k-mers from genome sequencing data.</title>
        <authorList>
            <person name="Fletcher K."/>
            <person name="Zhang L."/>
            <person name="Gil J."/>
            <person name="Han R."/>
            <person name="Cavanaugh K."/>
            <person name="Michelmore R."/>
        </authorList>
    </citation>
    <scope>NUCLEOTIDE SEQUENCE [LARGE SCALE GENOMIC DNA]</scope>
    <source>
        <strain evidence="2 3">SF5</strain>
    </source>
</reference>
<dbReference type="RefSeq" id="XP_067821789.1">
    <property type="nucleotide sequence ID" value="XM_067961787.1"/>
</dbReference>
<dbReference type="Proteomes" id="UP000294530">
    <property type="component" value="Unassembled WGS sequence"/>
</dbReference>
<dbReference type="KEGG" id="blac:94347458"/>
<dbReference type="EMBL" id="SHOA02000012">
    <property type="protein sequence ID" value="TDH72290.1"/>
    <property type="molecule type" value="Genomic_DNA"/>
</dbReference>
<comment type="caution">
    <text evidence="2">The sequence shown here is derived from an EMBL/GenBank/DDBJ whole genome shotgun (WGS) entry which is preliminary data.</text>
</comment>
<dbReference type="GeneID" id="94347458"/>
<sequence length="99" mass="10770">MHRGLRQTRHSFRALVKAPFLLSVTPRRASREGAHSNVAPSGHHSPDSYKYGVRNDSGEPETGSKCGCSGWLSPQTPSNQATAVSRDVNRCGLKLLQIT</sequence>